<comment type="caution">
    <text evidence="1">The sequence shown here is derived from an EMBL/GenBank/DDBJ whole genome shotgun (WGS) entry which is preliminary data.</text>
</comment>
<name>A0A9J6HB16_HAELO</name>
<dbReference type="AlphaFoldDB" id="A0A9J6HB16"/>
<dbReference type="Proteomes" id="UP000821853">
    <property type="component" value="Unassembled WGS sequence"/>
</dbReference>
<dbReference type="OrthoDB" id="10498628at2759"/>
<sequence>MYAALNKSNDTGDIFEKLGDALNKHSDIDPLKVNTFWDCLSCASRKDRVCLSGHQPANKINKELIRGLVESKERLLPVFGTPIVRKSFPMKQAFKSFVQRLFESCIYRSPYTLKNPDGYYTPPGSIEQLLELREFFCYFVFF</sequence>
<accession>A0A9J6HB16</accession>
<evidence type="ECO:0000313" key="2">
    <source>
        <dbReference type="Proteomes" id="UP000821853"/>
    </source>
</evidence>
<organism evidence="1 2">
    <name type="scientific">Haemaphysalis longicornis</name>
    <name type="common">Bush tick</name>
    <dbReference type="NCBI Taxonomy" id="44386"/>
    <lineage>
        <taxon>Eukaryota</taxon>
        <taxon>Metazoa</taxon>
        <taxon>Ecdysozoa</taxon>
        <taxon>Arthropoda</taxon>
        <taxon>Chelicerata</taxon>
        <taxon>Arachnida</taxon>
        <taxon>Acari</taxon>
        <taxon>Parasitiformes</taxon>
        <taxon>Ixodida</taxon>
        <taxon>Ixodoidea</taxon>
        <taxon>Ixodidae</taxon>
        <taxon>Haemaphysalinae</taxon>
        <taxon>Haemaphysalis</taxon>
    </lineage>
</organism>
<keyword evidence="2" id="KW-1185">Reference proteome</keyword>
<dbReference type="EMBL" id="JABSTR010003512">
    <property type="protein sequence ID" value="KAH9384939.1"/>
    <property type="molecule type" value="Genomic_DNA"/>
</dbReference>
<gene>
    <name evidence="1" type="ORF">HPB48_026970</name>
</gene>
<proteinExistence type="predicted"/>
<dbReference type="VEuPathDB" id="VectorBase:HLOH_050189"/>
<reference evidence="1 2" key="1">
    <citation type="journal article" date="2020" name="Cell">
        <title>Large-Scale Comparative Analyses of Tick Genomes Elucidate Their Genetic Diversity and Vector Capacities.</title>
        <authorList>
            <consortium name="Tick Genome and Microbiome Consortium (TIGMIC)"/>
            <person name="Jia N."/>
            <person name="Wang J."/>
            <person name="Shi W."/>
            <person name="Du L."/>
            <person name="Sun Y."/>
            <person name="Zhan W."/>
            <person name="Jiang J.F."/>
            <person name="Wang Q."/>
            <person name="Zhang B."/>
            <person name="Ji P."/>
            <person name="Bell-Sakyi L."/>
            <person name="Cui X.M."/>
            <person name="Yuan T.T."/>
            <person name="Jiang B.G."/>
            <person name="Yang W.F."/>
            <person name="Lam T.T."/>
            <person name="Chang Q.C."/>
            <person name="Ding S.J."/>
            <person name="Wang X.J."/>
            <person name="Zhu J.G."/>
            <person name="Ruan X.D."/>
            <person name="Zhao L."/>
            <person name="Wei J.T."/>
            <person name="Ye R.Z."/>
            <person name="Que T.C."/>
            <person name="Du C.H."/>
            <person name="Zhou Y.H."/>
            <person name="Cheng J.X."/>
            <person name="Dai P.F."/>
            <person name="Guo W.B."/>
            <person name="Han X.H."/>
            <person name="Huang E.J."/>
            <person name="Li L.F."/>
            <person name="Wei W."/>
            <person name="Gao Y.C."/>
            <person name="Liu J.Z."/>
            <person name="Shao H.Z."/>
            <person name="Wang X."/>
            <person name="Wang C.C."/>
            <person name="Yang T.C."/>
            <person name="Huo Q.B."/>
            <person name="Li W."/>
            <person name="Chen H.Y."/>
            <person name="Chen S.E."/>
            <person name="Zhou L.G."/>
            <person name="Ni X.B."/>
            <person name="Tian J.H."/>
            <person name="Sheng Y."/>
            <person name="Liu T."/>
            <person name="Pan Y.S."/>
            <person name="Xia L.Y."/>
            <person name="Li J."/>
            <person name="Zhao F."/>
            <person name="Cao W.C."/>
        </authorList>
    </citation>
    <scope>NUCLEOTIDE SEQUENCE [LARGE SCALE GENOMIC DNA]</scope>
    <source>
        <strain evidence="1">HaeL-2018</strain>
    </source>
</reference>
<evidence type="ECO:0000313" key="1">
    <source>
        <dbReference type="EMBL" id="KAH9384939.1"/>
    </source>
</evidence>
<protein>
    <submittedName>
        <fullName evidence="1">Uncharacterized protein</fullName>
    </submittedName>
</protein>